<evidence type="ECO:0000256" key="11">
    <source>
        <dbReference type="ARBA" id="ARBA00023054"/>
    </source>
</evidence>
<evidence type="ECO:0000256" key="7">
    <source>
        <dbReference type="ARBA" id="ARBA00022771"/>
    </source>
</evidence>
<evidence type="ECO:0000256" key="2">
    <source>
        <dbReference type="ARBA" id="ARBA00004123"/>
    </source>
</evidence>
<dbReference type="InterPro" id="IPR001841">
    <property type="entry name" value="Znf_RING"/>
</dbReference>
<dbReference type="InterPro" id="IPR013083">
    <property type="entry name" value="Znf_RING/FYVE/PHD"/>
</dbReference>
<dbReference type="AlphaFoldDB" id="A0A176WG06"/>
<dbReference type="GO" id="GO:0005634">
    <property type="term" value="C:nucleus"/>
    <property type="evidence" value="ECO:0007669"/>
    <property type="project" value="UniProtKB-SubCell"/>
</dbReference>
<dbReference type="PROSITE" id="PS00518">
    <property type="entry name" value="ZF_RING_1"/>
    <property type="match status" value="1"/>
</dbReference>
<proteinExistence type="inferred from homology"/>
<comment type="subcellular location">
    <subcellularLocation>
        <location evidence="2 14">Nucleus</location>
    </subcellularLocation>
</comment>
<dbReference type="GO" id="GO:0016567">
    <property type="term" value="P:protein ubiquitination"/>
    <property type="evidence" value="ECO:0007669"/>
    <property type="project" value="UniProtKB-UniRule"/>
</dbReference>
<comment type="similarity">
    <text evidence="4 14">Belongs to the BRE1 family.</text>
</comment>
<feature type="coiled-coil region" evidence="15">
    <location>
        <begin position="687"/>
        <end position="756"/>
    </location>
</feature>
<evidence type="ECO:0000313" key="19">
    <source>
        <dbReference type="Proteomes" id="UP000077202"/>
    </source>
</evidence>
<evidence type="ECO:0000256" key="3">
    <source>
        <dbReference type="ARBA" id="ARBA00004906"/>
    </source>
</evidence>
<keyword evidence="6 14" id="KW-0479">Metal-binding</keyword>
<evidence type="ECO:0000256" key="1">
    <source>
        <dbReference type="ARBA" id="ARBA00000900"/>
    </source>
</evidence>
<keyword evidence="11 14" id="KW-0175">Coiled coil</keyword>
<dbReference type="FunFam" id="3.30.40.10:FF:000414">
    <property type="entry name" value="E3 ubiquitin protein ligase"/>
    <property type="match status" value="1"/>
</dbReference>
<dbReference type="SMART" id="SM00184">
    <property type="entry name" value="RING"/>
    <property type="match status" value="1"/>
</dbReference>
<protein>
    <recommendedName>
        <fullName evidence="14">E3 ubiquitin protein ligase</fullName>
        <ecNumber evidence="14">2.3.2.27</ecNumber>
    </recommendedName>
</protein>
<evidence type="ECO:0000256" key="8">
    <source>
        <dbReference type="ARBA" id="ARBA00022786"/>
    </source>
</evidence>
<comment type="catalytic activity">
    <reaction evidence="1 14">
        <text>S-ubiquitinyl-[E2 ubiquitin-conjugating enzyme]-L-cysteine + [acceptor protein]-L-lysine = [E2 ubiquitin-conjugating enzyme]-L-cysteine + N(6)-ubiquitinyl-[acceptor protein]-L-lysine.</text>
        <dbReference type="EC" id="2.3.2.27"/>
    </reaction>
</comment>
<evidence type="ECO:0000256" key="5">
    <source>
        <dbReference type="ARBA" id="ARBA00022679"/>
    </source>
</evidence>
<keyword evidence="12 14" id="KW-0539">Nucleus</keyword>
<dbReference type="GO" id="GO:0033503">
    <property type="term" value="C:HULC complex"/>
    <property type="evidence" value="ECO:0007669"/>
    <property type="project" value="TreeGrafter"/>
</dbReference>
<organism evidence="18 19">
    <name type="scientific">Marchantia polymorpha subsp. ruderalis</name>
    <dbReference type="NCBI Taxonomy" id="1480154"/>
    <lineage>
        <taxon>Eukaryota</taxon>
        <taxon>Viridiplantae</taxon>
        <taxon>Streptophyta</taxon>
        <taxon>Embryophyta</taxon>
        <taxon>Marchantiophyta</taxon>
        <taxon>Marchantiopsida</taxon>
        <taxon>Marchantiidae</taxon>
        <taxon>Marchantiales</taxon>
        <taxon>Marchantiaceae</taxon>
        <taxon>Marchantia</taxon>
    </lineage>
</organism>
<comment type="caution">
    <text evidence="18">The sequence shown here is derived from an EMBL/GenBank/DDBJ whole genome shotgun (WGS) entry which is preliminary data.</text>
</comment>
<keyword evidence="19" id="KW-1185">Reference proteome</keyword>
<dbReference type="EMBL" id="LVLJ01001187">
    <property type="protein sequence ID" value="OAE31066.1"/>
    <property type="molecule type" value="Genomic_DNA"/>
</dbReference>
<evidence type="ECO:0000256" key="16">
    <source>
        <dbReference type="SAM" id="MobiDB-lite"/>
    </source>
</evidence>
<evidence type="ECO:0000256" key="4">
    <source>
        <dbReference type="ARBA" id="ARBA00005555"/>
    </source>
</evidence>
<dbReference type="GO" id="GO:0006950">
    <property type="term" value="P:response to stress"/>
    <property type="evidence" value="ECO:0007669"/>
    <property type="project" value="UniProtKB-ARBA"/>
</dbReference>
<keyword evidence="10 14" id="KW-0156">Chromatin regulator</keyword>
<accession>A0A176WG06</accession>
<keyword evidence="9 14" id="KW-0862">Zinc</keyword>
<dbReference type="Proteomes" id="UP000077202">
    <property type="component" value="Unassembled WGS sequence"/>
</dbReference>
<dbReference type="SUPFAM" id="SSF57850">
    <property type="entry name" value="RING/U-box"/>
    <property type="match status" value="1"/>
</dbReference>
<dbReference type="GO" id="GO:0006325">
    <property type="term" value="P:chromatin organization"/>
    <property type="evidence" value="ECO:0007669"/>
    <property type="project" value="UniProtKB-KW"/>
</dbReference>
<evidence type="ECO:0000256" key="14">
    <source>
        <dbReference type="RuleBase" id="RU365038"/>
    </source>
</evidence>
<dbReference type="GO" id="GO:0008270">
    <property type="term" value="F:zinc ion binding"/>
    <property type="evidence" value="ECO:0007669"/>
    <property type="project" value="UniProtKB-KW"/>
</dbReference>
<evidence type="ECO:0000256" key="12">
    <source>
        <dbReference type="ARBA" id="ARBA00023242"/>
    </source>
</evidence>
<gene>
    <name evidence="18" type="ORF">AXG93_4031s1170</name>
</gene>
<evidence type="ECO:0000256" key="13">
    <source>
        <dbReference type="PROSITE-ProRule" id="PRU00175"/>
    </source>
</evidence>
<evidence type="ECO:0000256" key="6">
    <source>
        <dbReference type="ARBA" id="ARBA00022723"/>
    </source>
</evidence>
<evidence type="ECO:0000313" key="18">
    <source>
        <dbReference type="EMBL" id="OAE31066.1"/>
    </source>
</evidence>
<feature type="coiled-coil region" evidence="15">
    <location>
        <begin position="609"/>
        <end position="639"/>
    </location>
</feature>
<evidence type="ECO:0000256" key="9">
    <source>
        <dbReference type="ARBA" id="ARBA00022833"/>
    </source>
</evidence>
<dbReference type="InterPro" id="IPR018957">
    <property type="entry name" value="Znf_C3HC4_RING-type"/>
</dbReference>
<evidence type="ECO:0000256" key="15">
    <source>
        <dbReference type="SAM" id="Coils"/>
    </source>
</evidence>
<name>A0A176WG06_MARPO</name>
<feature type="region of interest" description="Disordered" evidence="16">
    <location>
        <begin position="368"/>
        <end position="392"/>
    </location>
</feature>
<keyword evidence="7 13" id="KW-0863">Zinc-finger</keyword>
<keyword evidence="5 14" id="KW-0808">Transferase</keyword>
<sequence length="978" mass="111105">MCGELHSTEEPEVMSGSIEFETQGRSSMGSTEEPERKRRHLNDHTVSPPLKKQPMAPSSEDKKSKADCSKQSELLRLAISQLNYLSFAVLLMERNVDDGNISDHAFPLEKFAIFTVMVENIHVVSGQRTIQVDAAVLQYQNHKLAQQLDVHRTEIHALQGKFNQLKSKQASYDDTLITVNRVWKELVDELELIASGVHAAVNGLRPLEPLSSAKERVSTHPPEKTFLQRLLETGATESSTSAGDSNFVEVSLASRRASTVKTLTYLVQAIDVQRARAEELASSLRDRIADDEAGRLLKKEDLDLRAERAALRRDMEELILKYKKVADELRAREDTHAKDQSEIARLTSELEEYTAELETNRRKLAALRTQKESVAGTTTPSPHTTSKTEHGEKIGAEKVNKETKELEASLEEAKTLAARRLTELQEALQTQMNLSQKLHHMQDLLGEEQRVLTSRPYLLLSDQIQAAKSEVEKYRTMSDQLQVERDTVIKRERELMFKLEAGEAARRASILADSRIAELETQLQQCMAEKESLQFRLDDSAHSQGRNESVGEFKAMVTCLHKEMGMMQLQLDKYKEAAHEVHSLRAKVHSLADICDRKTAEYQSLSDLYAGRLAELTALKEEVANLQETEQELKLILEMYGRESSDPRDVMELQQAECRAWAQVERLKAALDEHSLELRVKAANEAEAACQQRLTAAEADIAELRQQLDDSERVAMELRESLKAKNEEGDAYISEIETIGQAYEDMQTQNQRLLQQLTERDDYNVQLVAEGLKTKQALANLQSERILLMRRIEQNHVSADTQKQRLARQEEQARSYLEQLAKATDESRGYMSALENAKRKTAEVEREMTSTKAALEAAQKTVEERGHKIVEVQGELEKERFEKRRLQEEVDGLNTKVARLASHHDGNPLIERLQEELKEYRAILKCSVCHDRAKEVVITKCYHLFCGPCIQRNLELRHRKCPGCGVPFGQNDVRTVYI</sequence>
<feature type="region of interest" description="Disordered" evidence="16">
    <location>
        <begin position="1"/>
        <end position="67"/>
    </location>
</feature>
<dbReference type="CDD" id="cd16499">
    <property type="entry name" value="RING-HC_Bre1-like"/>
    <property type="match status" value="1"/>
</dbReference>
<reference evidence="18" key="1">
    <citation type="submission" date="2016-03" db="EMBL/GenBank/DDBJ databases">
        <title>Mechanisms controlling the formation of the plant cell surface in tip-growing cells are functionally conserved among land plants.</title>
        <authorList>
            <person name="Honkanen S."/>
            <person name="Jones V.A."/>
            <person name="Morieri G."/>
            <person name="Champion C."/>
            <person name="Hetherington A.J."/>
            <person name="Kelly S."/>
            <person name="Saint-Marcoux D."/>
            <person name="Proust H."/>
            <person name="Prescott H."/>
            <person name="Dolan L."/>
        </authorList>
    </citation>
    <scope>NUCLEOTIDE SEQUENCE [LARGE SCALE GENOMIC DNA]</scope>
    <source>
        <tissue evidence="18">Whole gametophyte</tissue>
    </source>
</reference>
<dbReference type="Pfam" id="PF00097">
    <property type="entry name" value="zf-C3HC4"/>
    <property type="match status" value="1"/>
</dbReference>
<dbReference type="PANTHER" id="PTHR23163:SF0">
    <property type="entry name" value="E3 UBIQUITIN-PROTEIN LIGASE BRE1"/>
    <property type="match status" value="1"/>
</dbReference>
<dbReference type="PANTHER" id="PTHR23163">
    <property type="entry name" value="RING FINGER PROTEIN-RELATED"/>
    <property type="match status" value="1"/>
</dbReference>
<evidence type="ECO:0000259" key="17">
    <source>
        <dbReference type="PROSITE" id="PS50089"/>
    </source>
</evidence>
<dbReference type="Gene3D" id="3.30.40.10">
    <property type="entry name" value="Zinc/RING finger domain, C3HC4 (zinc finger)"/>
    <property type="match status" value="1"/>
</dbReference>
<dbReference type="GO" id="GO:0061630">
    <property type="term" value="F:ubiquitin protein ligase activity"/>
    <property type="evidence" value="ECO:0007669"/>
    <property type="project" value="UniProtKB-EC"/>
</dbReference>
<feature type="domain" description="RING-type" evidence="17">
    <location>
        <begin position="926"/>
        <end position="964"/>
    </location>
</feature>
<keyword evidence="8 14" id="KW-0833">Ubl conjugation pathway</keyword>
<evidence type="ECO:0000256" key="10">
    <source>
        <dbReference type="ARBA" id="ARBA00022853"/>
    </source>
</evidence>
<dbReference type="InterPro" id="IPR013956">
    <property type="entry name" value="E3_ubiquit_lig_Bre1"/>
</dbReference>
<dbReference type="PROSITE" id="PS50089">
    <property type="entry name" value="ZF_RING_2"/>
    <property type="match status" value="1"/>
</dbReference>
<dbReference type="InterPro" id="IPR017907">
    <property type="entry name" value="Znf_RING_CS"/>
</dbReference>
<dbReference type="EC" id="2.3.2.27" evidence="14"/>
<dbReference type="UniPathway" id="UPA00143"/>
<feature type="coiled-coil region" evidence="15">
    <location>
        <begin position="789"/>
        <end position="903"/>
    </location>
</feature>
<comment type="pathway">
    <text evidence="3 14">Protein modification; protein ubiquitination.</text>
</comment>